<gene>
    <name evidence="1" type="ORF">RN90_00485</name>
</gene>
<dbReference type="Proteomes" id="UP000226179">
    <property type="component" value="Unassembled WGS sequence"/>
</dbReference>
<dbReference type="RefSeq" id="WP_158411127.1">
    <property type="nucleotide sequence ID" value="NZ_CP077150.1"/>
</dbReference>
<reference evidence="1 2" key="1">
    <citation type="submission" date="2017-06" db="EMBL/GenBank/DDBJ databases">
        <title>Draft genome sequence of Fusobacterium nucleatum subsp. animalis KCOM 1280 (=ChDC F318).</title>
        <authorList>
            <person name="Kook J.-K."/>
            <person name="Park S.-N."/>
            <person name="Lim Y.K."/>
            <person name="Roh H."/>
        </authorList>
    </citation>
    <scope>NUCLEOTIDE SEQUENCE [LARGE SCALE GENOMIC DNA]</scope>
    <source>
        <strain evidence="2">KCOM 1280 ( ChDC F318)</strain>
    </source>
</reference>
<sequence>MDIKEYNSQNAGKQVLVLQEKEIKSLMHFSSIAKDAKVLKGLIVAGKYAGFTDSYRLAAIKDTREELTGADIAMYSMPALEELKKAYSMAVLNNGKLAIQVGREITEYEPIHNDIPNIKALIEMYEYGGGRSKARAVNKITDDIVWKMLKLIDSSDEKRYFSFEDGKLIVEAYPNGNSVLLLDVLELDNKGAKLKTTLSVKYTDLWLKYIKDDSFEIALAKNNKNAIQFSKDNLFYVVMPVSLRD</sequence>
<comment type="caution">
    <text evidence="1">The sequence shown here is derived from an EMBL/GenBank/DDBJ whole genome shotgun (WGS) entry which is preliminary data.</text>
</comment>
<dbReference type="AlphaFoldDB" id="A0A2B7YIZ1"/>
<dbReference type="InterPro" id="IPR046938">
    <property type="entry name" value="DNA_clamp_sf"/>
</dbReference>
<evidence type="ECO:0000313" key="2">
    <source>
        <dbReference type="Proteomes" id="UP000226179"/>
    </source>
</evidence>
<dbReference type="EMBL" id="NJGJ01000001">
    <property type="protein sequence ID" value="PGH24054.1"/>
    <property type="molecule type" value="Genomic_DNA"/>
</dbReference>
<dbReference type="SUPFAM" id="SSF55979">
    <property type="entry name" value="DNA clamp"/>
    <property type="match status" value="1"/>
</dbReference>
<evidence type="ECO:0000313" key="1">
    <source>
        <dbReference type="EMBL" id="PGH24054.1"/>
    </source>
</evidence>
<name>A0A2B7YIZ1_9FUSO</name>
<protein>
    <submittedName>
        <fullName evidence="1">Uncharacterized protein</fullName>
    </submittedName>
</protein>
<organism evidence="1 2">
    <name type="scientific">Fusobacterium animalis</name>
    <dbReference type="NCBI Taxonomy" id="76859"/>
    <lineage>
        <taxon>Bacteria</taxon>
        <taxon>Fusobacteriati</taxon>
        <taxon>Fusobacteriota</taxon>
        <taxon>Fusobacteriia</taxon>
        <taxon>Fusobacteriales</taxon>
        <taxon>Fusobacteriaceae</taxon>
        <taxon>Fusobacterium</taxon>
    </lineage>
</organism>
<proteinExistence type="predicted"/>
<accession>A0A2B7YIZ1</accession>